<proteinExistence type="predicted"/>
<dbReference type="Pfam" id="PF25390">
    <property type="entry name" value="WD40_RLD"/>
    <property type="match status" value="1"/>
</dbReference>
<feature type="compositionally biased region" description="Polar residues" evidence="3">
    <location>
        <begin position="9"/>
        <end position="23"/>
    </location>
</feature>
<accession>A0AAV1I8J9</accession>
<dbReference type="InterPro" id="IPR051210">
    <property type="entry name" value="Ub_ligase/GEF_domain"/>
</dbReference>
<dbReference type="InterPro" id="IPR000408">
    <property type="entry name" value="Reg_chr_condens"/>
</dbReference>
<feature type="compositionally biased region" description="Acidic residues" evidence="3">
    <location>
        <begin position="471"/>
        <end position="500"/>
    </location>
</feature>
<sequence length="589" mass="63271">MSDKHEPQGGQTAFQAAANSPPENQEDEARPLPSNGYSRRSGVPASPKRSLLKQSSSVGYLCRSLPFYVQKPPIEAVVFGWGVNEDGQLGLDTPDNVLAPKVVEALLGTRFQGRDFVRSPLVCGSRCTVAIDIDGQVLAWGWNARATLGHGHRNDEQKPRRIAALRGIEITQVSTGGWHCLALDSAGMVYAWGGNEYGQCHVEWAVRDVVEPTPCVPELRIQQVAAGGMHSCVLTEAGEVWTWGEPWGDFSMKVDRSPKSVAGATNIVKIACGAFHNLCLNMAGEVLAWGINDFGQLGNGSTFYETSPTKVVGLESVRIADIAAGGWHSLALTTEGEVFVWGRGEYGRLGLGDRSGSSKLRATQVHFREPDIRIVQASCGGTHTTVLSSEGRIFVWGRGSFGRLGSGTEKDHYSPVEVFLPGGPERWRVICCAAGGRHNLVLALPDNSDSDRAQRTECSPQGPRKARGSSEDNDELEGASDGEVGADLDDCEDHEEDMEMNDATTATDTEQHNNSLVSRRDWQELESGRSMEEQALTAAAPPAPAAVRARGLMDGVGGSPEGGSPNFREPSSSGQMRNSVYSNTMPPDA</sequence>
<feature type="repeat" description="RCC1" evidence="2">
    <location>
        <begin position="238"/>
        <end position="283"/>
    </location>
</feature>
<organism evidence="5 6">
    <name type="scientific">Coccomyxa viridis</name>
    <dbReference type="NCBI Taxonomy" id="1274662"/>
    <lineage>
        <taxon>Eukaryota</taxon>
        <taxon>Viridiplantae</taxon>
        <taxon>Chlorophyta</taxon>
        <taxon>core chlorophytes</taxon>
        <taxon>Trebouxiophyceae</taxon>
        <taxon>Trebouxiophyceae incertae sedis</taxon>
        <taxon>Coccomyxaceae</taxon>
        <taxon>Coccomyxa</taxon>
    </lineage>
</organism>
<dbReference type="Gene3D" id="2.130.10.30">
    <property type="entry name" value="Regulator of chromosome condensation 1/beta-lactamase-inhibitor protein II"/>
    <property type="match status" value="2"/>
</dbReference>
<feature type="repeat" description="RCC1" evidence="2">
    <location>
        <begin position="135"/>
        <end position="186"/>
    </location>
</feature>
<dbReference type="InterPro" id="IPR058923">
    <property type="entry name" value="RCC1-like_dom"/>
</dbReference>
<feature type="repeat" description="RCC1" evidence="2">
    <location>
        <begin position="391"/>
        <end position="445"/>
    </location>
</feature>
<evidence type="ECO:0000313" key="5">
    <source>
        <dbReference type="EMBL" id="CAK0783693.1"/>
    </source>
</evidence>
<dbReference type="PROSITE" id="PS50012">
    <property type="entry name" value="RCC1_3"/>
    <property type="match status" value="7"/>
</dbReference>
<feature type="compositionally biased region" description="Polar residues" evidence="3">
    <location>
        <begin position="569"/>
        <end position="589"/>
    </location>
</feature>
<feature type="compositionally biased region" description="Polar residues" evidence="3">
    <location>
        <begin position="503"/>
        <end position="517"/>
    </location>
</feature>
<feature type="domain" description="RCC1-like" evidence="4">
    <location>
        <begin position="78"/>
        <end position="440"/>
    </location>
</feature>
<keyword evidence="6" id="KW-1185">Reference proteome</keyword>
<dbReference type="PANTHER" id="PTHR22870:SF408">
    <property type="entry name" value="OS09G0560450 PROTEIN"/>
    <property type="match status" value="1"/>
</dbReference>
<dbReference type="AlphaFoldDB" id="A0AAV1I8J9"/>
<dbReference type="PRINTS" id="PR00633">
    <property type="entry name" value="RCCNDNSATION"/>
</dbReference>
<dbReference type="EMBL" id="CAUYUE010000009">
    <property type="protein sequence ID" value="CAK0783693.1"/>
    <property type="molecule type" value="Genomic_DNA"/>
</dbReference>
<dbReference type="InterPro" id="IPR009091">
    <property type="entry name" value="RCC1/BLIP-II"/>
</dbReference>
<evidence type="ECO:0000256" key="2">
    <source>
        <dbReference type="PROSITE-ProRule" id="PRU00235"/>
    </source>
</evidence>
<dbReference type="SUPFAM" id="SSF50985">
    <property type="entry name" value="RCC1/BLIP-II"/>
    <property type="match status" value="1"/>
</dbReference>
<comment type="caution">
    <text evidence="5">The sequence shown here is derived from an EMBL/GenBank/DDBJ whole genome shotgun (WGS) entry which is preliminary data.</text>
</comment>
<evidence type="ECO:0000259" key="4">
    <source>
        <dbReference type="Pfam" id="PF25390"/>
    </source>
</evidence>
<name>A0AAV1I8J9_9CHLO</name>
<feature type="region of interest" description="Disordered" evidence="3">
    <location>
        <begin position="1"/>
        <end position="50"/>
    </location>
</feature>
<dbReference type="Proteomes" id="UP001314263">
    <property type="component" value="Unassembled WGS sequence"/>
</dbReference>
<dbReference type="PANTHER" id="PTHR22870">
    <property type="entry name" value="REGULATOR OF CHROMOSOME CONDENSATION"/>
    <property type="match status" value="1"/>
</dbReference>
<feature type="repeat" description="RCC1" evidence="2">
    <location>
        <begin position="284"/>
        <end position="335"/>
    </location>
</feature>
<gene>
    <name evidence="5" type="ORF">CVIRNUC_006892</name>
</gene>
<evidence type="ECO:0000256" key="1">
    <source>
        <dbReference type="ARBA" id="ARBA00022737"/>
    </source>
</evidence>
<dbReference type="PROSITE" id="PS00626">
    <property type="entry name" value="RCC1_2"/>
    <property type="match status" value="1"/>
</dbReference>
<feature type="compositionally biased region" description="Basic and acidic residues" evidence="3">
    <location>
        <begin position="518"/>
        <end position="532"/>
    </location>
</feature>
<keyword evidence="1" id="KW-0677">Repeat</keyword>
<feature type="repeat" description="RCC1" evidence="2">
    <location>
        <begin position="76"/>
        <end position="134"/>
    </location>
</feature>
<feature type="repeat" description="RCC1" evidence="2">
    <location>
        <begin position="187"/>
        <end position="237"/>
    </location>
</feature>
<protein>
    <recommendedName>
        <fullName evidence="4">RCC1-like domain-containing protein</fullName>
    </recommendedName>
</protein>
<reference evidence="5 6" key="1">
    <citation type="submission" date="2023-10" db="EMBL/GenBank/DDBJ databases">
        <authorList>
            <person name="Maclean D."/>
            <person name="Macfadyen A."/>
        </authorList>
    </citation>
    <scope>NUCLEOTIDE SEQUENCE [LARGE SCALE GENOMIC DNA]</scope>
</reference>
<evidence type="ECO:0000256" key="3">
    <source>
        <dbReference type="SAM" id="MobiDB-lite"/>
    </source>
</evidence>
<feature type="repeat" description="RCC1" evidence="2">
    <location>
        <begin position="336"/>
        <end position="390"/>
    </location>
</feature>
<feature type="region of interest" description="Disordered" evidence="3">
    <location>
        <begin position="444"/>
        <end position="589"/>
    </location>
</feature>
<evidence type="ECO:0000313" key="6">
    <source>
        <dbReference type="Proteomes" id="UP001314263"/>
    </source>
</evidence>